<evidence type="ECO:0000259" key="1">
    <source>
        <dbReference type="Pfam" id="PF05899"/>
    </source>
</evidence>
<dbReference type="SUPFAM" id="SSF51182">
    <property type="entry name" value="RmlC-like cupins"/>
    <property type="match status" value="1"/>
</dbReference>
<dbReference type="InterPro" id="IPR008579">
    <property type="entry name" value="UGlyAH_Cupin_dom"/>
</dbReference>
<proteinExistence type="predicted"/>
<dbReference type="InterPro" id="IPR014710">
    <property type="entry name" value="RmlC-like_jellyroll"/>
</dbReference>
<organism evidence="2 3">
    <name type="scientific">Acrasis kona</name>
    <dbReference type="NCBI Taxonomy" id="1008807"/>
    <lineage>
        <taxon>Eukaryota</taxon>
        <taxon>Discoba</taxon>
        <taxon>Heterolobosea</taxon>
        <taxon>Tetramitia</taxon>
        <taxon>Eutetramitia</taxon>
        <taxon>Acrasidae</taxon>
        <taxon>Acrasis</taxon>
    </lineage>
</organism>
<dbReference type="Gene3D" id="2.60.120.10">
    <property type="entry name" value="Jelly Rolls"/>
    <property type="match status" value="1"/>
</dbReference>
<keyword evidence="3" id="KW-1185">Reference proteome</keyword>
<dbReference type="PANTHER" id="PTHR40943:SF2">
    <property type="entry name" value="(S)-UREIDOGLYCINE AMINOHYDROLASE CUPIN DOMAIN-CONTAINING PROTEIN"/>
    <property type="match status" value="1"/>
</dbReference>
<dbReference type="InterPro" id="IPR011051">
    <property type="entry name" value="RmlC_Cupin_sf"/>
</dbReference>
<reference evidence="2 3" key="1">
    <citation type="submission" date="2024-03" db="EMBL/GenBank/DDBJ databases">
        <title>The Acrasis kona genome and developmental transcriptomes reveal deep origins of eukaryotic multicellular pathways.</title>
        <authorList>
            <person name="Sheikh S."/>
            <person name="Fu C.-J."/>
            <person name="Brown M.W."/>
            <person name="Baldauf S.L."/>
        </authorList>
    </citation>
    <scope>NUCLEOTIDE SEQUENCE [LARGE SCALE GENOMIC DNA]</scope>
    <source>
        <strain evidence="2 3">ATCC MYA-3509</strain>
    </source>
</reference>
<evidence type="ECO:0000313" key="3">
    <source>
        <dbReference type="Proteomes" id="UP001431209"/>
    </source>
</evidence>
<feature type="domain" description="(S)-ureidoglycine aminohydrolase cupin" evidence="1">
    <location>
        <begin position="37"/>
        <end position="108"/>
    </location>
</feature>
<gene>
    <name evidence="2" type="ORF">AKO1_014469</name>
</gene>
<dbReference type="AlphaFoldDB" id="A0AAW2Z0L1"/>
<dbReference type="PANTHER" id="PTHR40943">
    <property type="entry name" value="CYTOPLASMIC PROTEIN-RELATED"/>
    <property type="match status" value="1"/>
</dbReference>
<name>A0AAW2Z0L1_9EUKA</name>
<dbReference type="Proteomes" id="UP001431209">
    <property type="component" value="Unassembled WGS sequence"/>
</dbReference>
<sequence length="119" mass="13664">MEVKRVNYEYDQNGRYTPENVIKGSPSAMTNNVYTDKTENFHAGSWFATPGIWSFEQKTEEFCYLIEGEVKLTNSEGKEFTFKAGEGLVIPSGFKGTWETVKPIKKVYAVYERKIESKL</sequence>
<dbReference type="Pfam" id="PF05899">
    <property type="entry name" value="Cupin_3"/>
    <property type="match status" value="1"/>
</dbReference>
<accession>A0AAW2Z0L1</accession>
<protein>
    <submittedName>
        <fullName evidence="2">Cupin domain containing protein</fullName>
    </submittedName>
</protein>
<comment type="caution">
    <text evidence="2">The sequence shown here is derived from an EMBL/GenBank/DDBJ whole genome shotgun (WGS) entry which is preliminary data.</text>
</comment>
<evidence type="ECO:0000313" key="2">
    <source>
        <dbReference type="EMBL" id="KAL0482489.1"/>
    </source>
</evidence>
<dbReference type="CDD" id="cd02227">
    <property type="entry name" value="cupin_TM1112-like"/>
    <property type="match status" value="1"/>
</dbReference>
<dbReference type="EMBL" id="JAOPGA020000862">
    <property type="protein sequence ID" value="KAL0482489.1"/>
    <property type="molecule type" value="Genomic_DNA"/>
</dbReference>